<feature type="region of interest" description="Disordered" evidence="1">
    <location>
        <begin position="153"/>
        <end position="215"/>
    </location>
</feature>
<comment type="caution">
    <text evidence="2">The sequence shown here is derived from an EMBL/GenBank/DDBJ whole genome shotgun (WGS) entry which is preliminary data.</text>
</comment>
<dbReference type="Proteomes" id="UP000663828">
    <property type="component" value="Unassembled WGS sequence"/>
</dbReference>
<accession>A0A814GFI5</accession>
<reference evidence="2" key="1">
    <citation type="submission" date="2021-02" db="EMBL/GenBank/DDBJ databases">
        <authorList>
            <person name="Nowell W R."/>
        </authorList>
    </citation>
    <scope>NUCLEOTIDE SEQUENCE</scope>
</reference>
<evidence type="ECO:0000313" key="4">
    <source>
        <dbReference type="Proteomes" id="UP000663828"/>
    </source>
</evidence>
<feature type="compositionally biased region" description="Polar residues" evidence="1">
    <location>
        <begin position="153"/>
        <end position="208"/>
    </location>
</feature>
<feature type="region of interest" description="Disordered" evidence="1">
    <location>
        <begin position="272"/>
        <end position="360"/>
    </location>
</feature>
<feature type="compositionally biased region" description="Basic and acidic residues" evidence="1">
    <location>
        <begin position="810"/>
        <end position="822"/>
    </location>
</feature>
<dbReference type="PANTHER" id="PTHR24216">
    <property type="entry name" value="PAXILLIN-RELATED"/>
    <property type="match status" value="1"/>
</dbReference>
<feature type="compositionally biased region" description="Low complexity" evidence="1">
    <location>
        <begin position="336"/>
        <end position="360"/>
    </location>
</feature>
<evidence type="ECO:0000313" key="2">
    <source>
        <dbReference type="EMBL" id="CAF0995702.1"/>
    </source>
</evidence>
<evidence type="ECO:0000313" key="3">
    <source>
        <dbReference type="EMBL" id="CAF1021008.1"/>
    </source>
</evidence>
<name>A0A814GFI5_ADIRI</name>
<proteinExistence type="predicted"/>
<keyword evidence="4" id="KW-1185">Reference proteome</keyword>
<feature type="region of interest" description="Disordered" evidence="1">
    <location>
        <begin position="847"/>
        <end position="876"/>
    </location>
</feature>
<evidence type="ECO:0000313" key="5">
    <source>
        <dbReference type="Proteomes" id="UP000663852"/>
    </source>
</evidence>
<feature type="compositionally biased region" description="Polar residues" evidence="1">
    <location>
        <begin position="855"/>
        <end position="870"/>
    </location>
</feature>
<feature type="compositionally biased region" description="Polar residues" evidence="1">
    <location>
        <begin position="775"/>
        <end position="795"/>
    </location>
</feature>
<dbReference type="Proteomes" id="UP000663852">
    <property type="component" value="Unassembled WGS sequence"/>
</dbReference>
<gene>
    <name evidence="2" type="ORF">EDS130_LOCUS14622</name>
    <name evidence="3" type="ORF">XAT740_LOCUS14233</name>
</gene>
<dbReference type="EMBL" id="CAJNOJ010000060">
    <property type="protein sequence ID" value="CAF0995702.1"/>
    <property type="molecule type" value="Genomic_DNA"/>
</dbReference>
<protein>
    <submittedName>
        <fullName evidence="2">Uncharacterized protein</fullName>
    </submittedName>
</protein>
<feature type="region of interest" description="Disordered" evidence="1">
    <location>
        <begin position="598"/>
        <end position="638"/>
    </location>
</feature>
<organism evidence="2 5">
    <name type="scientific">Adineta ricciae</name>
    <name type="common">Rotifer</name>
    <dbReference type="NCBI Taxonomy" id="249248"/>
    <lineage>
        <taxon>Eukaryota</taxon>
        <taxon>Metazoa</taxon>
        <taxon>Spiralia</taxon>
        <taxon>Gnathifera</taxon>
        <taxon>Rotifera</taxon>
        <taxon>Eurotatoria</taxon>
        <taxon>Bdelloidea</taxon>
        <taxon>Adinetida</taxon>
        <taxon>Adinetidae</taxon>
        <taxon>Adineta</taxon>
    </lineage>
</organism>
<evidence type="ECO:0000256" key="1">
    <source>
        <dbReference type="SAM" id="MobiDB-lite"/>
    </source>
</evidence>
<dbReference type="OrthoDB" id="10052580at2759"/>
<dbReference type="PANTHER" id="PTHR24216:SF65">
    <property type="entry name" value="PAXILLIN-LIKE PROTEIN 1"/>
    <property type="match status" value="1"/>
</dbReference>
<dbReference type="AlphaFoldDB" id="A0A814GFI5"/>
<feature type="compositionally biased region" description="Low complexity" evidence="1">
    <location>
        <begin position="602"/>
        <end position="618"/>
    </location>
</feature>
<feature type="region of interest" description="Disordered" evidence="1">
    <location>
        <begin position="775"/>
        <end position="825"/>
    </location>
</feature>
<feature type="compositionally biased region" description="Low complexity" evidence="1">
    <location>
        <begin position="272"/>
        <end position="315"/>
    </location>
</feature>
<sequence>MFPTTASTGPLTQRTIDPNAIDITSLKGQFAWEKIPQCDTYMPVIFRGDTKYFCVRMLRKILPEFPEDILRRSYQYHYRKPIDIYSVTACEVDLLNRINSHHSRWTYSRQPFTALDEIVRVTDFVPFYEQLRGLKSSSGINPPIQALRQILPQSRAQPNVQRPSESTIGRSVVTQRQPTAPQASHTQMPPHALSTNSRPTVSASNGRQPKSFGNPYAVLIPSRALQPPMPLNTHPQQSTPLLMNNMINCATTVPPSNVPFVSNTMLTTPMVPSTNVSSSSPTTTSISPNLPSSIHYSPSSSSSPILPSTTPTVPVMTNRKLSTSSSTAPLPPPQSSTPSSTTSSSSSSSTTITSNTSPSTKLNRLHSGWLQVNKLYTPYISTSATNHHLYKLPVSLLTFYDLLKLPSTETIDPTIESLLPHEQTTATSQELELINELCAKQNIKPFDTDTKLIQLSAFYRYTTASMIFVKELPLEEPKASICKDWSSIVQINGGICRLRNIKTLHEQTVPFIGSNLLKNFLLSPQCLLNASLTKPTSSETEFLQLILFFSNLSMNLLNCQLIDIESVKKEYNVDLILLFNDKFPVNVLNYQQGSRLNTTSGAIMPTNPTAPTNTIAESTPPPSPPSSPTNQPQSNGISQLPLTTSVAAAAAAAQNRYHKTIQFRGHTLTAFVCSGIGPNTQRECVSIRSLCNILYPDSPTLDKLEMKMLRLLRSKNINRFRPQNQSSLGFTRLIDVKDAEKHWDYLEQEMRTMFNGKLTFASDTGVQNCLVIDNQQTNNHSSPSTVTNDDANPNTETERVESSEPVPTEEANKGEKRPLEKTLDEEDIPVLERINKRVRFAAEENHDPVTDNTRDTACSLTNGGTKSGVHSTDKPTEKRPIKIILPKMIKKRALPSNRINRNSRASWTKRYNIEDFCILLDKCDPELIPEKD</sequence>
<dbReference type="EMBL" id="CAJNOR010000849">
    <property type="protein sequence ID" value="CAF1021008.1"/>
    <property type="molecule type" value="Genomic_DNA"/>
</dbReference>